<evidence type="ECO:0000256" key="2">
    <source>
        <dbReference type="ARBA" id="ARBA00022980"/>
    </source>
</evidence>
<evidence type="ECO:0000256" key="3">
    <source>
        <dbReference type="ARBA" id="ARBA00023274"/>
    </source>
</evidence>
<feature type="compositionally biased region" description="Basic and acidic residues" evidence="7">
    <location>
        <begin position="1"/>
        <end position="25"/>
    </location>
</feature>
<reference evidence="8" key="1">
    <citation type="submission" date="2020-03" db="EMBL/GenBank/DDBJ databases">
        <authorList>
            <person name="Chebbi M.A."/>
            <person name="Drezen J.M."/>
        </authorList>
    </citation>
    <scope>NUCLEOTIDE SEQUENCE</scope>
    <source>
        <tissue evidence="8">Whole body</tissue>
    </source>
</reference>
<dbReference type="InterPro" id="IPR001380">
    <property type="entry name" value="Ribosomal_eL13"/>
</dbReference>
<dbReference type="GO" id="GO:0003723">
    <property type="term" value="F:RNA binding"/>
    <property type="evidence" value="ECO:0007669"/>
    <property type="project" value="TreeGrafter"/>
</dbReference>
<dbReference type="InterPro" id="IPR018256">
    <property type="entry name" value="Ribosomal_eL13_CS"/>
</dbReference>
<evidence type="ECO:0000256" key="7">
    <source>
        <dbReference type="SAM" id="MobiDB-lite"/>
    </source>
</evidence>
<evidence type="ECO:0000313" key="9">
    <source>
        <dbReference type="Proteomes" id="UP000729913"/>
    </source>
</evidence>
<evidence type="ECO:0000313" key="8">
    <source>
        <dbReference type="EMBL" id="KAG8039136.1"/>
    </source>
</evidence>
<protein>
    <recommendedName>
        <fullName evidence="6">60S ribosomal protein L13</fullName>
    </recommendedName>
</protein>
<comment type="similarity">
    <text evidence="1 6">Belongs to the eukaryotic ribosomal protein eL13 family.</text>
</comment>
<evidence type="ECO:0000256" key="4">
    <source>
        <dbReference type="ARBA" id="ARBA00058367"/>
    </source>
</evidence>
<dbReference type="Proteomes" id="UP000729913">
    <property type="component" value="Unassembled WGS sequence"/>
</dbReference>
<keyword evidence="2 6" id="KW-0689">Ribosomal protein</keyword>
<dbReference type="PROSITE" id="PS01104">
    <property type="entry name" value="RIBOSOMAL_L13E"/>
    <property type="match status" value="1"/>
</dbReference>
<dbReference type="PANTHER" id="PTHR11722:SF0">
    <property type="entry name" value="LARGE RIBOSOMAL SUBUNIT PROTEIN EL13"/>
    <property type="match status" value="1"/>
</dbReference>
<dbReference type="GO" id="GO:0006412">
    <property type="term" value="P:translation"/>
    <property type="evidence" value="ECO:0007669"/>
    <property type="project" value="InterPro"/>
</dbReference>
<sequence>MLAAEETRTSDGERRQLSKMGKRDNMVPNGHFHKAWERNVRTWFNQPARKLRRKNNRIKKARAVAPRYHTKVRQGRGFTLNELKAAGINRREAPTIGIAVDYRRQECKVATQLRGEIMPFGQKNAPKLKARVITEEEKKISAYVTLRKARSDARLVGIRAKRVKDAAENPDDVTKVPAGDKKAKK</sequence>
<comment type="subunit">
    <text evidence="5">Component of the 60S large ribosomal subunit (LSU).</text>
</comment>
<keyword evidence="9" id="KW-1185">Reference proteome</keyword>
<feature type="region of interest" description="Disordered" evidence="7">
    <location>
        <begin position="164"/>
        <end position="185"/>
    </location>
</feature>
<keyword evidence="3 6" id="KW-0687">Ribonucleoprotein</keyword>
<feature type="region of interest" description="Disordered" evidence="7">
    <location>
        <begin position="1"/>
        <end position="30"/>
    </location>
</feature>
<comment type="function">
    <text evidence="4">Component of the ribosome, a large ribonucleoprotein complex responsible for the synthesis of proteins in the cell. The small ribosomal subunit (SSU) binds messenger RNAs (mRNAs) and translates the encoded message by selecting cognate aminoacyl-transfer RNA (tRNA) molecules. The large subunit (LSU) contains the ribosomal catalytic site termed the peptidyl transferase center (PTC), which catalyzes the formation of peptide bonds, thereby polymerizing the amino acids delivered by tRNAs into a polypeptide chain. The nascent polypeptides leave the ribosome through a tunnel in the LSU and interact with protein factors that function in enzymatic processing, targeting, and the membrane insertion of nascent chains at the exit of the ribosomal tunnel. As part of the LSU, it is probably required for its formation and the maturation of rRNAs.</text>
</comment>
<evidence type="ECO:0000256" key="6">
    <source>
        <dbReference type="RuleBase" id="RU000572"/>
    </source>
</evidence>
<evidence type="ECO:0000256" key="5">
    <source>
        <dbReference type="ARBA" id="ARBA00065437"/>
    </source>
</evidence>
<accession>A0A8J5UZM8</accession>
<proteinExistence type="inferred from homology"/>
<name>A0A8J5UZM8_9HYME</name>
<dbReference type="GO" id="GO:0003735">
    <property type="term" value="F:structural constituent of ribosome"/>
    <property type="evidence" value="ECO:0007669"/>
    <property type="project" value="InterPro"/>
</dbReference>
<reference evidence="8" key="2">
    <citation type="submission" date="2021-04" db="EMBL/GenBank/DDBJ databases">
        <title>Genome-wide patterns of bracovirus chromosomal integration into multiple host tissues during parasitism.</title>
        <authorList>
            <person name="Chebbi M.A.C."/>
        </authorList>
    </citation>
    <scope>NUCLEOTIDE SEQUENCE</scope>
    <source>
        <tissue evidence="8">Whole body</tissue>
    </source>
</reference>
<evidence type="ECO:0000256" key="1">
    <source>
        <dbReference type="ARBA" id="ARBA00005640"/>
    </source>
</evidence>
<dbReference type="OrthoDB" id="10264538at2759"/>
<dbReference type="AlphaFoldDB" id="A0A8J5UZM8"/>
<dbReference type="Pfam" id="PF01294">
    <property type="entry name" value="Ribosomal_L13e"/>
    <property type="match status" value="1"/>
</dbReference>
<gene>
    <name evidence="8" type="ORF">G9C98_003443</name>
</gene>
<dbReference type="FunFam" id="1.20.5.110:FF:000003">
    <property type="entry name" value="60S ribosomal protein L13"/>
    <property type="match status" value="1"/>
</dbReference>
<dbReference type="EMBL" id="JAAOIC020000039">
    <property type="protein sequence ID" value="KAG8039136.1"/>
    <property type="molecule type" value="Genomic_DNA"/>
</dbReference>
<organism evidence="8 9">
    <name type="scientific">Cotesia typhae</name>
    <dbReference type="NCBI Taxonomy" id="2053667"/>
    <lineage>
        <taxon>Eukaryota</taxon>
        <taxon>Metazoa</taxon>
        <taxon>Ecdysozoa</taxon>
        <taxon>Arthropoda</taxon>
        <taxon>Hexapoda</taxon>
        <taxon>Insecta</taxon>
        <taxon>Pterygota</taxon>
        <taxon>Neoptera</taxon>
        <taxon>Endopterygota</taxon>
        <taxon>Hymenoptera</taxon>
        <taxon>Apocrita</taxon>
        <taxon>Ichneumonoidea</taxon>
        <taxon>Braconidae</taxon>
        <taxon>Microgastrinae</taxon>
        <taxon>Cotesia</taxon>
    </lineage>
</organism>
<comment type="caution">
    <text evidence="8">The sequence shown here is derived from an EMBL/GenBank/DDBJ whole genome shotgun (WGS) entry which is preliminary data.</text>
</comment>
<dbReference type="GO" id="GO:0022625">
    <property type="term" value="C:cytosolic large ribosomal subunit"/>
    <property type="evidence" value="ECO:0007669"/>
    <property type="project" value="TreeGrafter"/>
</dbReference>
<dbReference type="PANTHER" id="PTHR11722">
    <property type="entry name" value="60S RIBOSOMAL PROTEIN L13"/>
    <property type="match status" value="1"/>
</dbReference>